<keyword evidence="4" id="KW-0862">Zinc</keyword>
<gene>
    <name evidence="14" type="ORF">Acr_26g0006300</name>
</gene>
<name>A0A7J0H2P7_9ERIC</name>
<dbReference type="InterPro" id="IPR044817">
    <property type="entry name" value="SBP-like"/>
</dbReference>
<feature type="domain" description="SBP-type" evidence="13">
    <location>
        <begin position="97"/>
        <end position="174"/>
    </location>
</feature>
<dbReference type="Proteomes" id="UP000585474">
    <property type="component" value="Unassembled WGS sequence"/>
</dbReference>
<feature type="region of interest" description="Disordered" evidence="11">
    <location>
        <begin position="164"/>
        <end position="184"/>
    </location>
</feature>
<dbReference type="GO" id="GO:0008270">
    <property type="term" value="F:zinc ion binding"/>
    <property type="evidence" value="ECO:0007669"/>
    <property type="project" value="UniProtKB-KW"/>
</dbReference>
<evidence type="ECO:0000256" key="8">
    <source>
        <dbReference type="ARBA" id="ARBA00023242"/>
    </source>
</evidence>
<evidence type="ECO:0000256" key="9">
    <source>
        <dbReference type="ARBA" id="ARBA00056472"/>
    </source>
</evidence>
<keyword evidence="7" id="KW-0804">Transcription</keyword>
<organism evidence="14 15">
    <name type="scientific">Actinidia rufa</name>
    <dbReference type="NCBI Taxonomy" id="165716"/>
    <lineage>
        <taxon>Eukaryota</taxon>
        <taxon>Viridiplantae</taxon>
        <taxon>Streptophyta</taxon>
        <taxon>Embryophyta</taxon>
        <taxon>Tracheophyta</taxon>
        <taxon>Spermatophyta</taxon>
        <taxon>Magnoliopsida</taxon>
        <taxon>eudicotyledons</taxon>
        <taxon>Gunneridae</taxon>
        <taxon>Pentapetalae</taxon>
        <taxon>asterids</taxon>
        <taxon>Ericales</taxon>
        <taxon>Actinidiaceae</taxon>
        <taxon>Actinidia</taxon>
    </lineage>
</organism>
<dbReference type="GO" id="GO:0005634">
    <property type="term" value="C:nucleus"/>
    <property type="evidence" value="ECO:0007669"/>
    <property type="project" value="UniProtKB-SubCell"/>
</dbReference>
<reference evidence="14 15" key="1">
    <citation type="submission" date="2019-07" db="EMBL/GenBank/DDBJ databases">
        <title>De Novo Assembly of kiwifruit Actinidia rufa.</title>
        <authorList>
            <person name="Sugita-Konishi S."/>
            <person name="Sato K."/>
            <person name="Mori E."/>
            <person name="Abe Y."/>
            <person name="Kisaki G."/>
            <person name="Hamano K."/>
            <person name="Suezawa K."/>
            <person name="Otani M."/>
            <person name="Fukuda T."/>
            <person name="Manabe T."/>
            <person name="Gomi K."/>
            <person name="Tabuchi M."/>
            <person name="Akimitsu K."/>
            <person name="Kataoka I."/>
        </authorList>
    </citation>
    <scope>NUCLEOTIDE SEQUENCE [LARGE SCALE GENOMIC DNA]</scope>
    <source>
        <strain evidence="15">cv. Fuchu</strain>
    </source>
</reference>
<evidence type="ECO:0000256" key="12">
    <source>
        <dbReference type="SAM" id="SignalP"/>
    </source>
</evidence>
<dbReference type="OrthoDB" id="514967at2759"/>
<keyword evidence="5" id="KW-0805">Transcription regulation</keyword>
<proteinExistence type="predicted"/>
<keyword evidence="12" id="KW-0732">Signal</keyword>
<evidence type="ECO:0000256" key="1">
    <source>
        <dbReference type="ARBA" id="ARBA00004123"/>
    </source>
</evidence>
<keyword evidence="6" id="KW-0238">DNA-binding</keyword>
<keyword evidence="3 10" id="KW-0863">Zinc-finger</keyword>
<dbReference type="GO" id="GO:0003677">
    <property type="term" value="F:DNA binding"/>
    <property type="evidence" value="ECO:0007669"/>
    <property type="project" value="UniProtKB-KW"/>
</dbReference>
<evidence type="ECO:0000256" key="3">
    <source>
        <dbReference type="ARBA" id="ARBA00022771"/>
    </source>
</evidence>
<dbReference type="InterPro" id="IPR004333">
    <property type="entry name" value="SBP_dom"/>
</dbReference>
<keyword evidence="8" id="KW-0539">Nucleus</keyword>
<evidence type="ECO:0000313" key="14">
    <source>
        <dbReference type="EMBL" id="GFZ17360.1"/>
    </source>
</evidence>
<dbReference type="PROSITE" id="PS51141">
    <property type="entry name" value="ZF_SBP"/>
    <property type="match status" value="1"/>
</dbReference>
<evidence type="ECO:0000256" key="11">
    <source>
        <dbReference type="SAM" id="MobiDB-lite"/>
    </source>
</evidence>
<comment type="function">
    <text evidence="9">Probable transcriptional factor. Binds to the promoter of the SQUAMOSA gene.</text>
</comment>
<evidence type="ECO:0000256" key="7">
    <source>
        <dbReference type="ARBA" id="ARBA00023163"/>
    </source>
</evidence>
<dbReference type="Gene3D" id="4.10.1100.10">
    <property type="entry name" value="Transcription factor, SBP-box domain"/>
    <property type="match status" value="1"/>
</dbReference>
<feature type="signal peptide" evidence="12">
    <location>
        <begin position="1"/>
        <end position="23"/>
    </location>
</feature>
<comment type="caution">
    <text evidence="14">The sequence shown here is derived from an EMBL/GenBank/DDBJ whole genome shotgun (WGS) entry which is preliminary data.</text>
</comment>
<keyword evidence="2" id="KW-0479">Metal-binding</keyword>
<evidence type="ECO:0000256" key="5">
    <source>
        <dbReference type="ARBA" id="ARBA00023015"/>
    </source>
</evidence>
<dbReference type="Pfam" id="PF03110">
    <property type="entry name" value="SBP"/>
    <property type="match status" value="1"/>
</dbReference>
<dbReference type="SUPFAM" id="SSF103612">
    <property type="entry name" value="SBT domain"/>
    <property type="match status" value="1"/>
</dbReference>
<evidence type="ECO:0000259" key="13">
    <source>
        <dbReference type="PROSITE" id="PS51141"/>
    </source>
</evidence>
<accession>A0A7J0H2P7</accession>
<evidence type="ECO:0000256" key="10">
    <source>
        <dbReference type="PROSITE-ProRule" id="PRU00470"/>
    </source>
</evidence>
<keyword evidence="15" id="KW-1185">Reference proteome</keyword>
<protein>
    <submittedName>
        <fullName evidence="14">Squamosa promoter-binding protein-like (SBP domain) transcription factor family protein</fullName>
    </submittedName>
</protein>
<comment type="subcellular location">
    <subcellularLocation>
        <location evidence="1">Nucleus</location>
    </subcellularLocation>
</comment>
<evidence type="ECO:0000256" key="6">
    <source>
        <dbReference type="ARBA" id="ARBA00023125"/>
    </source>
</evidence>
<feature type="chain" id="PRO_5029819251" evidence="12">
    <location>
        <begin position="24"/>
        <end position="389"/>
    </location>
</feature>
<evidence type="ECO:0000313" key="15">
    <source>
        <dbReference type="Proteomes" id="UP000585474"/>
    </source>
</evidence>
<dbReference type="InterPro" id="IPR036893">
    <property type="entry name" value="SBP_sf"/>
</dbReference>
<dbReference type="FunFam" id="4.10.1100.10:FF:000001">
    <property type="entry name" value="Squamosa promoter-binding-like protein 14"/>
    <property type="match status" value="1"/>
</dbReference>
<sequence length="389" mass="42411">MNGWKAQPVFFCFTCLHLLGILSEFEQETSPNIGSVRGSSSYGGQEMKGDFSVDLKLGRVANVVNESADNMQVPSVPKMVSLPPKRARAVNNGVLQIASCLVDGCQADLSSCREYHRRHKVCEKHSKTAEVTIGGNKQRFCQQCSRFHSLEEFDEGKRSCRKRLDGHNRRRRKPQPEPLSRSGSFLSNYQGAGLYPFSNPEVYPTAALANPTWAGVVTTKQEAKLYNQNLFSGSSSSSHGAEGKQFNFLHGTTLALSNQMVPEASTCQPFHKSVGGHNSRESVGGHNSREMFCNGLSTQVLNSNCALSLLSSSPLQTSEIGLSHMVPPSSIPLAHPLGPSLHNSALESMDSLLVPNASDTNVHCQGMFLMGRDSSSENEASQTLPFCWE</sequence>
<evidence type="ECO:0000256" key="2">
    <source>
        <dbReference type="ARBA" id="ARBA00022723"/>
    </source>
</evidence>
<dbReference type="PANTHER" id="PTHR31251:SF207">
    <property type="entry name" value="SQUAMOSA PROMOTER-BINDING-LIKE PROTEIN 13A-RELATED"/>
    <property type="match status" value="1"/>
</dbReference>
<evidence type="ECO:0000256" key="4">
    <source>
        <dbReference type="ARBA" id="ARBA00022833"/>
    </source>
</evidence>
<dbReference type="AlphaFoldDB" id="A0A7J0H2P7"/>
<dbReference type="PANTHER" id="PTHR31251">
    <property type="entry name" value="SQUAMOSA PROMOTER-BINDING-LIKE PROTEIN 4"/>
    <property type="match status" value="1"/>
</dbReference>
<dbReference type="EMBL" id="BJWL01000026">
    <property type="protein sequence ID" value="GFZ17360.1"/>
    <property type="molecule type" value="Genomic_DNA"/>
</dbReference>